<reference evidence="3 4" key="1">
    <citation type="journal article" date="2015" name="Biotechnol. Biofuels">
        <title>Enhanced degradation of softwood versus hardwood by the white-rot fungus Pycnoporus coccineus.</title>
        <authorList>
            <person name="Couturier M."/>
            <person name="Navarro D."/>
            <person name="Chevret D."/>
            <person name="Henrissat B."/>
            <person name="Piumi F."/>
            <person name="Ruiz-Duenas F.J."/>
            <person name="Martinez A.T."/>
            <person name="Grigoriev I.V."/>
            <person name="Riley R."/>
            <person name="Lipzen A."/>
            <person name="Berrin J.G."/>
            <person name="Master E.R."/>
            <person name="Rosso M.N."/>
        </authorList>
    </citation>
    <scope>NUCLEOTIDE SEQUENCE [LARGE SCALE GENOMIC DNA]</scope>
    <source>
        <strain evidence="3 4">BRFM310</strain>
    </source>
</reference>
<proteinExistence type="predicted"/>
<evidence type="ECO:0000256" key="2">
    <source>
        <dbReference type="SAM" id="Phobius"/>
    </source>
</evidence>
<keyword evidence="2" id="KW-0812">Transmembrane</keyword>
<dbReference type="Proteomes" id="UP000193067">
    <property type="component" value="Unassembled WGS sequence"/>
</dbReference>
<keyword evidence="2" id="KW-0472">Membrane</keyword>
<feature type="compositionally biased region" description="Acidic residues" evidence="1">
    <location>
        <begin position="181"/>
        <end position="190"/>
    </location>
</feature>
<feature type="region of interest" description="Disordered" evidence="1">
    <location>
        <begin position="13"/>
        <end position="47"/>
    </location>
</feature>
<gene>
    <name evidence="3" type="ORF">PYCCODRAFT_1424446</name>
</gene>
<protein>
    <submittedName>
        <fullName evidence="3">Uncharacterized protein</fullName>
    </submittedName>
</protein>
<dbReference type="OrthoDB" id="2758037at2759"/>
<feature type="region of interest" description="Disordered" evidence="1">
    <location>
        <begin position="202"/>
        <end position="238"/>
    </location>
</feature>
<feature type="compositionally biased region" description="Low complexity" evidence="1">
    <location>
        <begin position="223"/>
        <end position="232"/>
    </location>
</feature>
<name>A0A1Y2IT01_TRAC3</name>
<accession>A0A1Y2IT01</accession>
<feature type="region of interest" description="Disordered" evidence="1">
    <location>
        <begin position="250"/>
        <end position="321"/>
    </location>
</feature>
<dbReference type="EMBL" id="KZ084099">
    <property type="protein sequence ID" value="OSD03754.1"/>
    <property type="molecule type" value="Genomic_DNA"/>
</dbReference>
<dbReference type="AlphaFoldDB" id="A0A1Y2IT01"/>
<feature type="region of interest" description="Disordered" evidence="1">
    <location>
        <begin position="148"/>
        <end position="190"/>
    </location>
</feature>
<evidence type="ECO:0000313" key="3">
    <source>
        <dbReference type="EMBL" id="OSD03754.1"/>
    </source>
</evidence>
<keyword evidence="4" id="KW-1185">Reference proteome</keyword>
<evidence type="ECO:0000313" key="4">
    <source>
        <dbReference type="Proteomes" id="UP000193067"/>
    </source>
</evidence>
<feature type="compositionally biased region" description="Low complexity" evidence="1">
    <location>
        <begin position="18"/>
        <end position="43"/>
    </location>
</feature>
<sequence>MPTPAPDFRVHALAARATDSTTTSPPSTAPSTTSETPFFPSPTGSDCDSCNAEDNKSLEFTKNAVEGALIVVAIALILAITTWRMVRLRRHNRPLRHFFRVHSHPHSPSSTHLPTGRPSSVPRTTGLPPAPAPPASVIYDTLVAPVPLAHHPRRERGRARRTRAADVDGRGRRGAIRHPEDGEELPEYDDKDVLPRYQDVEAGLVPGPGATAAARPGPGPGPGAAMHAAAAAETRREEPGQMVGVGTLMLGRSPNRDGGTSDTDPLVTRTVAMSGSGPDAEAEMGAATSEDGDHHDQCHAYPPPMSSAGSHEGYGDPRMHD</sequence>
<feature type="transmembrane region" description="Helical" evidence="2">
    <location>
        <begin position="67"/>
        <end position="86"/>
    </location>
</feature>
<organism evidence="3 4">
    <name type="scientific">Trametes coccinea (strain BRFM310)</name>
    <name type="common">Pycnoporus coccineus</name>
    <dbReference type="NCBI Taxonomy" id="1353009"/>
    <lineage>
        <taxon>Eukaryota</taxon>
        <taxon>Fungi</taxon>
        <taxon>Dikarya</taxon>
        <taxon>Basidiomycota</taxon>
        <taxon>Agaricomycotina</taxon>
        <taxon>Agaricomycetes</taxon>
        <taxon>Polyporales</taxon>
        <taxon>Polyporaceae</taxon>
        <taxon>Trametes</taxon>
    </lineage>
</organism>
<feature type="compositionally biased region" description="Basic residues" evidence="1">
    <location>
        <begin position="150"/>
        <end position="162"/>
    </location>
</feature>
<feature type="region of interest" description="Disordered" evidence="1">
    <location>
        <begin position="103"/>
        <end position="128"/>
    </location>
</feature>
<keyword evidence="2" id="KW-1133">Transmembrane helix</keyword>
<feature type="compositionally biased region" description="Low complexity" evidence="1">
    <location>
        <begin position="207"/>
        <end position="216"/>
    </location>
</feature>
<feature type="compositionally biased region" description="Low complexity" evidence="1">
    <location>
        <begin position="106"/>
        <end position="115"/>
    </location>
</feature>
<evidence type="ECO:0000256" key="1">
    <source>
        <dbReference type="SAM" id="MobiDB-lite"/>
    </source>
</evidence>